<keyword evidence="1" id="KW-1133">Transmembrane helix</keyword>
<comment type="caution">
    <text evidence="3">The sequence shown here is derived from an EMBL/GenBank/DDBJ whole genome shotgun (WGS) entry which is preliminary data.</text>
</comment>
<evidence type="ECO:0000313" key="4">
    <source>
        <dbReference type="Proteomes" id="UP000245362"/>
    </source>
</evidence>
<organism evidence="3 4">
    <name type="scientific">Vibrio albus</name>
    <dbReference type="NCBI Taxonomy" id="2200953"/>
    <lineage>
        <taxon>Bacteria</taxon>
        <taxon>Pseudomonadati</taxon>
        <taxon>Pseudomonadota</taxon>
        <taxon>Gammaproteobacteria</taxon>
        <taxon>Vibrionales</taxon>
        <taxon>Vibrionaceae</taxon>
        <taxon>Vibrio</taxon>
    </lineage>
</organism>
<dbReference type="PANTHER" id="PTHR46663">
    <property type="entry name" value="DIGUANYLATE CYCLASE DGCT-RELATED"/>
    <property type="match status" value="1"/>
</dbReference>
<name>A0A2U3BDQ2_9VIBR</name>
<evidence type="ECO:0000256" key="1">
    <source>
        <dbReference type="SAM" id="Phobius"/>
    </source>
</evidence>
<dbReference type="Gene3D" id="3.30.70.270">
    <property type="match status" value="1"/>
</dbReference>
<dbReference type="InterPro" id="IPR029787">
    <property type="entry name" value="Nucleotide_cyclase"/>
</dbReference>
<dbReference type="InterPro" id="IPR052163">
    <property type="entry name" value="DGC-Regulatory_Protein"/>
</dbReference>
<reference evidence="3 4" key="1">
    <citation type="submission" date="2018-05" db="EMBL/GenBank/DDBJ databases">
        <title>Vibrio limimaris sp. nov., isolated from marine sediment.</title>
        <authorList>
            <person name="Li C.-M."/>
        </authorList>
    </citation>
    <scope>NUCLEOTIDE SEQUENCE [LARGE SCALE GENOMIC DNA]</scope>
    <source>
        <strain evidence="3 4">E4404</strain>
    </source>
</reference>
<feature type="transmembrane region" description="Helical" evidence="1">
    <location>
        <begin position="181"/>
        <end position="199"/>
    </location>
</feature>
<protein>
    <recommendedName>
        <fullName evidence="2">GGDEF domain-containing protein</fullName>
    </recommendedName>
</protein>
<dbReference type="PROSITE" id="PS50887">
    <property type="entry name" value="GGDEF"/>
    <property type="match status" value="1"/>
</dbReference>
<evidence type="ECO:0000259" key="2">
    <source>
        <dbReference type="PROSITE" id="PS50887"/>
    </source>
</evidence>
<feature type="domain" description="GGDEF" evidence="2">
    <location>
        <begin position="240"/>
        <end position="378"/>
    </location>
</feature>
<keyword evidence="1" id="KW-0812">Transmembrane</keyword>
<keyword evidence="4" id="KW-1185">Reference proteome</keyword>
<proteinExistence type="predicted"/>
<dbReference type="AlphaFoldDB" id="A0A2U3BDQ2"/>
<dbReference type="EMBL" id="QFWT01000001">
    <property type="protein sequence ID" value="PWI34897.1"/>
    <property type="molecule type" value="Genomic_DNA"/>
</dbReference>
<feature type="transmembrane region" description="Helical" evidence="1">
    <location>
        <begin position="6"/>
        <end position="26"/>
    </location>
</feature>
<feature type="transmembrane region" description="Helical" evidence="1">
    <location>
        <begin position="116"/>
        <end position="136"/>
    </location>
</feature>
<dbReference type="CDD" id="cd01949">
    <property type="entry name" value="GGDEF"/>
    <property type="match status" value="1"/>
</dbReference>
<keyword evidence="1" id="KW-0472">Membrane</keyword>
<dbReference type="OrthoDB" id="9812260at2"/>
<dbReference type="Proteomes" id="UP000245362">
    <property type="component" value="Unassembled WGS sequence"/>
</dbReference>
<dbReference type="RefSeq" id="WP_109318051.1">
    <property type="nucleotide sequence ID" value="NZ_QFWT01000001.1"/>
</dbReference>
<dbReference type="SMART" id="SM00267">
    <property type="entry name" value="GGDEF"/>
    <property type="match status" value="1"/>
</dbReference>
<dbReference type="NCBIfam" id="TIGR00254">
    <property type="entry name" value="GGDEF"/>
    <property type="match status" value="1"/>
</dbReference>
<dbReference type="PANTHER" id="PTHR46663:SF2">
    <property type="entry name" value="GGDEF DOMAIN-CONTAINING PROTEIN"/>
    <property type="match status" value="1"/>
</dbReference>
<dbReference type="InterPro" id="IPR000160">
    <property type="entry name" value="GGDEF_dom"/>
</dbReference>
<evidence type="ECO:0000313" key="3">
    <source>
        <dbReference type="EMBL" id="PWI34897.1"/>
    </source>
</evidence>
<feature type="transmembrane region" description="Helical" evidence="1">
    <location>
        <begin position="33"/>
        <end position="53"/>
    </location>
</feature>
<accession>A0A2U3BDQ2</accession>
<dbReference type="Pfam" id="PF00990">
    <property type="entry name" value="GGDEF"/>
    <property type="match status" value="1"/>
</dbReference>
<dbReference type="InterPro" id="IPR043128">
    <property type="entry name" value="Rev_trsase/Diguanyl_cyclase"/>
</dbReference>
<sequence length="383" mass="43955">MNYSDSSIYLVLFFLNLFISVSMFLVRSNSEKIDALVTSSVAFLALGIYFFMFTIGESIYINIFQHVFIGIYMTGIVVCSIQQGKSEVPVNKILLFMMVYFAVTINFMIMRSSEVVFFMDSLFLFLSTIFSGLTILYECKNRKYSKIILVTIMMVFPCFIIVKEIMIMTDYKFIFDKYTNLIWVFYCGLLPLLLTINSFEGLQKRLLDDSITDPLTHLYNRRIFDIKLNELSYVVTKKSIYGALIFIDLDKFKEVNDIYGHIIGDKVLRMVASRLKHISRKNEIPIRLGGDEFAILLEISTSSSDEAYNVSTKLAERIEKIIEQHLFIDGHELRISASIGIHIISPNEVNIENIVEMADSAMYRAKKNEAAHIQFSSGIGVVE</sequence>
<feature type="transmembrane region" description="Helical" evidence="1">
    <location>
        <begin position="59"/>
        <end position="81"/>
    </location>
</feature>
<feature type="transmembrane region" description="Helical" evidence="1">
    <location>
        <begin position="93"/>
        <end position="110"/>
    </location>
</feature>
<dbReference type="SUPFAM" id="SSF55073">
    <property type="entry name" value="Nucleotide cyclase"/>
    <property type="match status" value="1"/>
</dbReference>
<feature type="transmembrane region" description="Helical" evidence="1">
    <location>
        <begin position="148"/>
        <end position="169"/>
    </location>
</feature>
<gene>
    <name evidence="3" type="ORF">DI392_01050</name>
</gene>